<keyword evidence="2 6" id="KW-0808">Transferase</keyword>
<feature type="binding site" evidence="6">
    <location>
        <begin position="160"/>
        <end position="162"/>
    </location>
    <ligand>
        <name>substrate</name>
    </ligand>
</feature>
<dbReference type="Gene3D" id="3.40.50.460">
    <property type="entry name" value="Phosphofructokinase domain"/>
    <property type="match status" value="1"/>
</dbReference>
<keyword evidence="4 6" id="KW-0418">Kinase</keyword>
<evidence type="ECO:0000256" key="6">
    <source>
        <dbReference type="HAMAP-Rule" id="MF_01978"/>
    </source>
</evidence>
<dbReference type="InterPro" id="IPR022953">
    <property type="entry name" value="ATP_PFK"/>
</dbReference>
<evidence type="ECO:0000256" key="2">
    <source>
        <dbReference type="ARBA" id="ARBA00022679"/>
    </source>
</evidence>
<feature type="active site" description="Proton acceptor" evidence="6">
    <location>
        <position position="162"/>
    </location>
</feature>
<dbReference type="Proteomes" id="UP000262524">
    <property type="component" value="Unassembled WGS sequence"/>
</dbReference>
<keyword evidence="6" id="KW-0324">Glycolysis</keyword>
<dbReference type="EC" id="2.7.1.90" evidence="6"/>
<comment type="subunit">
    <text evidence="6">Homodimer.</text>
</comment>
<comment type="caution">
    <text evidence="8">The sequence shown here is derived from an EMBL/GenBank/DDBJ whole genome shotgun (WGS) entry which is preliminary data.</text>
</comment>
<feature type="site" description="Important for catalytic activity; stabilizes the transition state when the phosphoryl donor is PPi" evidence="6">
    <location>
        <position position="159"/>
    </location>
</feature>
<feature type="binding site" evidence="6">
    <location>
        <begin position="206"/>
        <end position="208"/>
    </location>
    <ligand>
        <name>substrate</name>
    </ligand>
</feature>
<dbReference type="PIRSF" id="PIRSF036483">
    <property type="entry name" value="PFK_XF0274"/>
    <property type="match status" value="1"/>
</dbReference>
<evidence type="ECO:0000313" key="9">
    <source>
        <dbReference type="Proteomes" id="UP000262524"/>
    </source>
</evidence>
<name>A0A374NVJ9_9FIRM</name>
<dbReference type="NCBIfam" id="NF010675">
    <property type="entry name" value="PRK14072.1"/>
    <property type="match status" value="1"/>
</dbReference>
<keyword evidence="6" id="KW-0963">Cytoplasm</keyword>
<feature type="binding site" evidence="6">
    <location>
        <position position="29"/>
    </location>
    <ligand>
        <name>diphosphate</name>
        <dbReference type="ChEBI" id="CHEBI:33019"/>
    </ligand>
</feature>
<feature type="site" description="Important for catalytic activity and substrate specificity; stabilizes the transition state when the phosphoryl donor is PPi; prevents ATP from binding by mimicking the alpha-phosphate group of ATP" evidence="6">
    <location>
        <position position="132"/>
    </location>
</feature>
<dbReference type="InterPro" id="IPR035966">
    <property type="entry name" value="PKF_sf"/>
</dbReference>
<dbReference type="GO" id="GO:0003872">
    <property type="term" value="F:6-phosphofructokinase activity"/>
    <property type="evidence" value="ECO:0007669"/>
    <property type="project" value="UniProtKB-UniRule"/>
</dbReference>
<dbReference type="GO" id="GO:0047334">
    <property type="term" value="F:diphosphate-fructose-6-phosphate 1-phosphotransferase activity"/>
    <property type="evidence" value="ECO:0007669"/>
    <property type="project" value="UniProtKB-EC"/>
</dbReference>
<dbReference type="EMBL" id="QSOE01000001">
    <property type="protein sequence ID" value="RGI92909.1"/>
    <property type="molecule type" value="Genomic_DNA"/>
</dbReference>
<sequence>MKENQNLFRDLQEDFRKMKKNLLVAQSGGPTAAINATLAGVIKQAIKEEQIDQVYGACYGIQGVLEQKFVNLTEKVDTEEKLEKLKRTPAAALGSCRFKLNDIKEDDSQYQEIVDILHKMNIGYFVYIGGNDSMDTVAKLSAYCKEKGVEDIKVIGGPKTIDNDLCGIDHCPGFGSAAKYISTVFCELEQEITVYEPKNVIIVEMMGRHAGWLTAAAALAEGKNGNVPYLVYLEEKPFSLDRFIDDVKEKLASTNAVLVAVSEGVHDTEGRFLCEQEESRELDVFGHTKLSGTGKILEEAVRAKIGCKVRSIELNLLQRCAGHILSKTDIEESGNLGANAVKLAVAGESGLMSSLTRVSDAPYTVEYSGVDIREVANKEKKIPVEWINEAGNGVKEELITYLTPLVQGEVSSIYENGMPSYLLLK</sequence>
<protein>
    <recommendedName>
        <fullName evidence="6">Pyrophosphate--fructose 6-phosphate 1-phosphotransferase</fullName>
        <ecNumber evidence="6">2.7.1.90</ecNumber>
    </recommendedName>
    <alternativeName>
        <fullName evidence="6">6-phosphofructokinase, pyrophosphate dependent</fullName>
    </alternativeName>
    <alternativeName>
        <fullName evidence="6">PPi-dependent phosphofructokinase</fullName>
        <shortName evidence="6">PPi-PFK</shortName>
    </alternativeName>
    <alternativeName>
        <fullName evidence="6">Pyrophosphate-dependent 6-phosphofructose-1-kinase</fullName>
    </alternativeName>
</protein>
<evidence type="ECO:0000256" key="5">
    <source>
        <dbReference type="ARBA" id="ARBA00022842"/>
    </source>
</evidence>
<keyword evidence="3 6" id="KW-0479">Metal-binding</keyword>
<feature type="binding site" evidence="6">
    <location>
        <position position="263"/>
    </location>
    <ligand>
        <name>substrate</name>
    </ligand>
</feature>
<keyword evidence="5 6" id="KW-0460">Magnesium</keyword>
<comment type="caution">
    <text evidence="6">Lacks conserved residue(s) required for the propagation of feature annotation.</text>
</comment>
<dbReference type="Gene3D" id="3.40.50.450">
    <property type="match status" value="1"/>
</dbReference>
<comment type="similarity">
    <text evidence="6">Belongs to the phosphofructokinase type A (PFKA) family. PPi-dependent PFK group II subfamily. Clade 'B2' sub-subfamily.</text>
</comment>
<dbReference type="PRINTS" id="PR00476">
    <property type="entry name" value="PHFRCTKINASE"/>
</dbReference>
<dbReference type="AlphaFoldDB" id="A0A374NVJ9"/>
<reference evidence="8 9" key="1">
    <citation type="submission" date="2018-08" db="EMBL/GenBank/DDBJ databases">
        <title>A genome reference for cultivated species of the human gut microbiota.</title>
        <authorList>
            <person name="Zou Y."/>
            <person name="Xue W."/>
            <person name="Luo G."/>
        </authorList>
    </citation>
    <scope>NUCLEOTIDE SEQUENCE [LARGE SCALE GENOMIC DNA]</scope>
    <source>
        <strain evidence="8 9">TM10-1AC</strain>
    </source>
</reference>
<evidence type="ECO:0000259" key="7">
    <source>
        <dbReference type="Pfam" id="PF00365"/>
    </source>
</evidence>
<dbReference type="InterPro" id="IPR000023">
    <property type="entry name" value="Phosphofructokinase_dom"/>
</dbReference>
<dbReference type="GO" id="GO:0005737">
    <property type="term" value="C:cytoplasm"/>
    <property type="evidence" value="ECO:0007669"/>
    <property type="project" value="UniProtKB-SubCell"/>
</dbReference>
<evidence type="ECO:0000256" key="1">
    <source>
        <dbReference type="ARBA" id="ARBA00001946"/>
    </source>
</evidence>
<proteinExistence type="inferred from homology"/>
<gene>
    <name evidence="6" type="primary">pfp</name>
    <name evidence="8" type="ORF">DXD91_00040</name>
</gene>
<dbReference type="Pfam" id="PF00365">
    <property type="entry name" value="PFK"/>
    <property type="match status" value="1"/>
</dbReference>
<dbReference type="PANTHER" id="PTHR45770">
    <property type="entry name" value="ATP-DEPENDENT 6-PHOSPHOFRUCTOKINASE 1"/>
    <property type="match status" value="1"/>
</dbReference>
<evidence type="ECO:0000256" key="4">
    <source>
        <dbReference type="ARBA" id="ARBA00022777"/>
    </source>
</evidence>
<comment type="activity regulation">
    <text evidence="6">Non-allosteric.</text>
</comment>
<comment type="catalytic activity">
    <reaction evidence="6">
        <text>beta-D-fructose 6-phosphate + diphosphate = beta-D-fructose 1,6-bisphosphate + phosphate + H(+)</text>
        <dbReference type="Rhea" id="RHEA:13613"/>
        <dbReference type="ChEBI" id="CHEBI:15378"/>
        <dbReference type="ChEBI" id="CHEBI:32966"/>
        <dbReference type="ChEBI" id="CHEBI:33019"/>
        <dbReference type="ChEBI" id="CHEBI:43474"/>
        <dbReference type="ChEBI" id="CHEBI:57634"/>
        <dbReference type="EC" id="2.7.1.90"/>
    </reaction>
</comment>
<dbReference type="InterPro" id="IPR050929">
    <property type="entry name" value="PFKA"/>
</dbReference>
<dbReference type="GO" id="GO:0006002">
    <property type="term" value="P:fructose 6-phosphate metabolic process"/>
    <property type="evidence" value="ECO:0007669"/>
    <property type="project" value="InterPro"/>
</dbReference>
<comment type="function">
    <text evidence="6">Catalyzes the phosphorylation of D-fructose 6-phosphate, the first committing step of glycolysis. Uses inorganic phosphate (PPi) as phosphoryl donor instead of ATP like common ATP-dependent phosphofructokinases (ATP-PFKs), which renders the reaction reversible, and can thus function both in glycolysis and gluconeogenesis. Consistently, PPi-PFK can replace the enzymes of both the forward (ATP-PFK) and reverse (fructose-bisphosphatase (FBPase)) reactions.</text>
</comment>
<dbReference type="InterPro" id="IPR011404">
    <property type="entry name" value="PPi-PFK"/>
</dbReference>
<organism evidence="8 9">
    <name type="scientific">Anaerobutyricum hallii</name>
    <dbReference type="NCBI Taxonomy" id="39488"/>
    <lineage>
        <taxon>Bacteria</taxon>
        <taxon>Bacillati</taxon>
        <taxon>Bacillota</taxon>
        <taxon>Clostridia</taxon>
        <taxon>Lachnospirales</taxon>
        <taxon>Lachnospiraceae</taxon>
        <taxon>Anaerobutyricum</taxon>
    </lineage>
</organism>
<comment type="cofactor">
    <cofactor evidence="1 6">
        <name>Mg(2+)</name>
        <dbReference type="ChEBI" id="CHEBI:18420"/>
    </cofactor>
</comment>
<dbReference type="SUPFAM" id="SSF53784">
    <property type="entry name" value="Phosphofructokinase"/>
    <property type="match status" value="1"/>
</dbReference>
<evidence type="ECO:0000256" key="3">
    <source>
        <dbReference type="ARBA" id="ARBA00022723"/>
    </source>
</evidence>
<dbReference type="GO" id="GO:0046872">
    <property type="term" value="F:metal ion binding"/>
    <property type="evidence" value="ECO:0007669"/>
    <property type="project" value="UniProtKB-KW"/>
</dbReference>
<dbReference type="HAMAP" id="MF_01978">
    <property type="entry name" value="Phosphofructokinase_II_B2"/>
    <property type="match status" value="1"/>
</dbReference>
<dbReference type="UniPathway" id="UPA00109">
    <property type="reaction ID" value="UER00182"/>
</dbReference>
<feature type="domain" description="Phosphofructokinase" evidence="7">
    <location>
        <begin position="22"/>
        <end position="319"/>
    </location>
</feature>
<accession>A0A374NVJ9</accession>
<evidence type="ECO:0000313" key="8">
    <source>
        <dbReference type="EMBL" id="RGI92909.1"/>
    </source>
</evidence>
<feature type="binding site" evidence="6">
    <location>
        <position position="131"/>
    </location>
    <ligand>
        <name>Mg(2+)</name>
        <dbReference type="ChEBI" id="CHEBI:18420"/>
        <note>catalytic</note>
    </ligand>
</feature>
<comment type="pathway">
    <text evidence="6">Carbohydrate degradation; glycolysis; D-glyceraldehyde 3-phosphate and glycerone phosphate from D-glucose: step 3/4.</text>
</comment>
<comment type="subcellular location">
    <subcellularLocation>
        <location evidence="6">Cytoplasm</location>
    </subcellularLocation>
</comment>